<evidence type="ECO:0000256" key="1">
    <source>
        <dbReference type="SAM" id="MobiDB-lite"/>
    </source>
</evidence>
<feature type="transmembrane region" description="Helical" evidence="2">
    <location>
        <begin position="79"/>
        <end position="101"/>
    </location>
</feature>
<dbReference type="EMBL" id="CAEZUP010000009">
    <property type="protein sequence ID" value="CAB4600494.1"/>
    <property type="molecule type" value="Genomic_DNA"/>
</dbReference>
<dbReference type="AlphaFoldDB" id="A0A6J6GN23"/>
<evidence type="ECO:0000313" key="3">
    <source>
        <dbReference type="EMBL" id="CAB4600494.1"/>
    </source>
</evidence>
<organism evidence="3">
    <name type="scientific">freshwater metagenome</name>
    <dbReference type="NCBI Taxonomy" id="449393"/>
    <lineage>
        <taxon>unclassified sequences</taxon>
        <taxon>metagenomes</taxon>
        <taxon>ecological metagenomes</taxon>
    </lineage>
</organism>
<keyword evidence="2" id="KW-1133">Transmembrane helix</keyword>
<feature type="transmembrane region" description="Helical" evidence="2">
    <location>
        <begin position="54"/>
        <end position="73"/>
    </location>
</feature>
<gene>
    <name evidence="3" type="ORF">UFOPK1835_00356</name>
</gene>
<sequence length="187" mass="20476">MTSPSEDSVTPEPAPAAETAPITDAEIRDALPDDLDASGYVGPYMFPNNNRRRIPAYLYWAISAVCILIWFLRRGNDPVLINNGVLIAAIALALIGLYSFVSGWNLEIDESDALVAATKQVGFPVGHASAQMGWRGLLSRPTWRILLYSAEDPPEKRGLVLVDGVDGSIVEWFVEDNPENWDEFASA</sequence>
<accession>A0A6J6GN23</accession>
<evidence type="ECO:0000256" key="2">
    <source>
        <dbReference type="SAM" id="Phobius"/>
    </source>
</evidence>
<reference evidence="3" key="1">
    <citation type="submission" date="2020-05" db="EMBL/GenBank/DDBJ databases">
        <authorList>
            <person name="Chiriac C."/>
            <person name="Salcher M."/>
            <person name="Ghai R."/>
            <person name="Kavagutti S V."/>
        </authorList>
    </citation>
    <scope>NUCLEOTIDE SEQUENCE</scope>
</reference>
<feature type="region of interest" description="Disordered" evidence="1">
    <location>
        <begin position="1"/>
        <end position="22"/>
    </location>
</feature>
<name>A0A6J6GN23_9ZZZZ</name>
<keyword evidence="2" id="KW-0472">Membrane</keyword>
<keyword evidence="2" id="KW-0812">Transmembrane</keyword>
<protein>
    <submittedName>
        <fullName evidence="3">Unannotated protein</fullName>
    </submittedName>
</protein>
<proteinExistence type="predicted"/>